<comment type="similarity">
    <text evidence="1">Belongs to the YciI family.</text>
</comment>
<dbReference type="PANTHER" id="PTHR33606">
    <property type="entry name" value="PROTEIN YCII"/>
    <property type="match status" value="1"/>
</dbReference>
<dbReference type="InterPro" id="IPR005545">
    <property type="entry name" value="YCII"/>
</dbReference>
<evidence type="ECO:0000313" key="3">
    <source>
        <dbReference type="EMBL" id="BCO26441.1"/>
    </source>
</evidence>
<dbReference type="SUPFAM" id="SSF54909">
    <property type="entry name" value="Dimeric alpha+beta barrel"/>
    <property type="match status" value="1"/>
</dbReference>
<name>A0ABM7MJS8_9BURK</name>
<dbReference type="Proteomes" id="UP000824366">
    <property type="component" value="Chromosome"/>
</dbReference>
<organism evidence="3 4">
    <name type="scientific">Rhodoferax lithotrophicus</name>
    <dbReference type="NCBI Taxonomy" id="2798804"/>
    <lineage>
        <taxon>Bacteria</taxon>
        <taxon>Pseudomonadati</taxon>
        <taxon>Pseudomonadota</taxon>
        <taxon>Betaproteobacteria</taxon>
        <taxon>Burkholderiales</taxon>
        <taxon>Comamonadaceae</taxon>
        <taxon>Rhodoferax</taxon>
    </lineage>
</organism>
<proteinExistence type="inferred from homology"/>
<dbReference type="Pfam" id="PF03795">
    <property type="entry name" value="YCII"/>
    <property type="match status" value="1"/>
</dbReference>
<feature type="domain" description="YCII-related" evidence="2">
    <location>
        <begin position="12"/>
        <end position="91"/>
    </location>
</feature>
<sequence length="110" mass="12300">MLFIVQFEDIYADHPERLPERAQHMPAHLAFLAAHPGRVIASGALRDSEDGAPHGGIWILNAGSKAEAESFYQADPFWQAGLRKSVRVSHWAKAFWSPEFTECIRSLNAV</sequence>
<reference evidence="3 4" key="1">
    <citation type="journal article" date="2021" name="Microbiol. Spectr.">
        <title>A Single Bacterium Capable of Oxidation and Reduction of Iron at Circumneutral pH.</title>
        <authorList>
            <person name="Kato S."/>
            <person name="Ohkuma M."/>
        </authorList>
    </citation>
    <scope>NUCLEOTIDE SEQUENCE [LARGE SCALE GENOMIC DNA]</scope>
    <source>
        <strain evidence="3 4">MIZ03</strain>
    </source>
</reference>
<dbReference type="Gene3D" id="3.30.70.1060">
    <property type="entry name" value="Dimeric alpha+beta barrel"/>
    <property type="match status" value="1"/>
</dbReference>
<evidence type="ECO:0000256" key="1">
    <source>
        <dbReference type="ARBA" id="ARBA00007689"/>
    </source>
</evidence>
<dbReference type="EMBL" id="AP024238">
    <property type="protein sequence ID" value="BCO26441.1"/>
    <property type="molecule type" value="Genomic_DNA"/>
</dbReference>
<dbReference type="PANTHER" id="PTHR33606:SF3">
    <property type="entry name" value="PROTEIN YCII"/>
    <property type="match status" value="1"/>
</dbReference>
<evidence type="ECO:0000313" key="4">
    <source>
        <dbReference type="Proteomes" id="UP000824366"/>
    </source>
</evidence>
<keyword evidence="4" id="KW-1185">Reference proteome</keyword>
<protein>
    <recommendedName>
        <fullName evidence="2">YCII-related domain-containing protein</fullName>
    </recommendedName>
</protein>
<gene>
    <name evidence="3" type="ORF">MIZ03_1323</name>
</gene>
<evidence type="ECO:0000259" key="2">
    <source>
        <dbReference type="Pfam" id="PF03795"/>
    </source>
</evidence>
<dbReference type="InterPro" id="IPR011008">
    <property type="entry name" value="Dimeric_a/b-barrel"/>
</dbReference>
<dbReference type="RefSeq" id="WP_223909896.1">
    <property type="nucleotide sequence ID" value="NZ_AP024238.1"/>
</dbReference>
<dbReference type="InterPro" id="IPR051807">
    <property type="entry name" value="Sec-metab_biosynth-assoc"/>
</dbReference>
<accession>A0ABM7MJS8</accession>